<dbReference type="EMBL" id="QEEZ01000009">
    <property type="protein sequence ID" value="PWC01647.1"/>
    <property type="molecule type" value="Genomic_DNA"/>
</dbReference>
<evidence type="ECO:0000313" key="1">
    <source>
        <dbReference type="EMBL" id="PWC01647.1"/>
    </source>
</evidence>
<organism evidence="1 2">
    <name type="scientific">Corynebacterium yudongzhengii</name>
    <dbReference type="NCBI Taxonomy" id="2080740"/>
    <lineage>
        <taxon>Bacteria</taxon>
        <taxon>Bacillati</taxon>
        <taxon>Actinomycetota</taxon>
        <taxon>Actinomycetes</taxon>
        <taxon>Mycobacteriales</taxon>
        <taxon>Corynebacteriaceae</taxon>
        <taxon>Corynebacterium</taxon>
    </lineage>
</organism>
<dbReference type="Proteomes" id="UP000244989">
    <property type="component" value="Unassembled WGS sequence"/>
</dbReference>
<dbReference type="AlphaFoldDB" id="A0A2U1T6L7"/>
<sequence length="92" mass="10409">MGELGAIVAKTTGRRCPVEIPLWVAKAIVPLAEWISRLRGTAPLFTRYSLHTLEAPANFSHAKATSELDYEPRPVTETITDTVRWLQERYQD</sequence>
<evidence type="ECO:0008006" key="3">
    <source>
        <dbReference type="Google" id="ProtNLM"/>
    </source>
</evidence>
<dbReference type="Gene3D" id="3.40.50.720">
    <property type="entry name" value="NAD(P)-binding Rossmann-like Domain"/>
    <property type="match status" value="1"/>
</dbReference>
<evidence type="ECO:0000313" key="2">
    <source>
        <dbReference type="Proteomes" id="UP000244989"/>
    </source>
</evidence>
<name>A0A2U1T6L7_9CORY</name>
<gene>
    <name evidence="1" type="ORF">DF222_05905</name>
</gene>
<accession>A0A2U1T6L7</accession>
<dbReference type="SUPFAM" id="SSF51735">
    <property type="entry name" value="NAD(P)-binding Rossmann-fold domains"/>
    <property type="match status" value="1"/>
</dbReference>
<dbReference type="InterPro" id="IPR036291">
    <property type="entry name" value="NAD(P)-bd_dom_sf"/>
</dbReference>
<proteinExistence type="predicted"/>
<dbReference type="RefSeq" id="WP_146183466.1">
    <property type="nucleotide sequence ID" value="NZ_CP026947.1"/>
</dbReference>
<protein>
    <recommendedName>
        <fullName evidence="3">Dihydroflavonol-4-reductase</fullName>
    </recommendedName>
</protein>
<dbReference type="OrthoDB" id="9801785at2"/>
<comment type="caution">
    <text evidence="1">The sequence shown here is derived from an EMBL/GenBank/DDBJ whole genome shotgun (WGS) entry which is preliminary data.</text>
</comment>
<keyword evidence="2" id="KW-1185">Reference proteome</keyword>
<reference evidence="2" key="1">
    <citation type="submission" date="2018-04" db="EMBL/GenBank/DDBJ databases">
        <authorList>
            <person name="Liu S."/>
            <person name="Wang Z."/>
            <person name="Li J."/>
        </authorList>
    </citation>
    <scope>NUCLEOTIDE SEQUENCE [LARGE SCALE GENOMIC DNA]</scope>
    <source>
        <strain evidence="2">2189</strain>
    </source>
</reference>